<dbReference type="AlphaFoldDB" id="A0A9J7BRA0"/>
<keyword evidence="3" id="KW-0812">Transmembrane</keyword>
<dbReference type="EMBL" id="CP093313">
    <property type="protein sequence ID" value="UWZ84282.1"/>
    <property type="molecule type" value="Genomic_DNA"/>
</dbReference>
<dbReference type="PROSITE" id="PS00379">
    <property type="entry name" value="CDP_ALCOHOL_P_TRANSF"/>
    <property type="match status" value="1"/>
</dbReference>
<dbReference type="Gene3D" id="1.20.120.1760">
    <property type="match status" value="1"/>
</dbReference>
<feature type="transmembrane region" description="Helical" evidence="3">
    <location>
        <begin position="31"/>
        <end position="52"/>
    </location>
</feature>
<dbReference type="Proteomes" id="UP001059380">
    <property type="component" value="Chromosome"/>
</dbReference>
<keyword evidence="3" id="KW-0472">Membrane</keyword>
<keyword evidence="5" id="KW-1185">Reference proteome</keyword>
<reference evidence="4" key="1">
    <citation type="submission" date="2021-04" db="EMBL/GenBank/DDBJ databases">
        <title>Phylogenetic analysis of Acidobacteriaceae.</title>
        <authorList>
            <person name="Qiu L."/>
            <person name="Zhang Q."/>
        </authorList>
    </citation>
    <scope>NUCLEOTIDE SEQUENCE</scope>
    <source>
        <strain evidence="4">DSM 25168</strain>
    </source>
</reference>
<name>A0A9J7BRA0_9BACT</name>
<evidence type="ECO:0000256" key="2">
    <source>
        <dbReference type="RuleBase" id="RU003750"/>
    </source>
</evidence>
<feature type="transmembrane region" description="Helical" evidence="3">
    <location>
        <begin position="160"/>
        <end position="185"/>
    </location>
</feature>
<dbReference type="InterPro" id="IPR048254">
    <property type="entry name" value="CDP_ALCOHOL_P_TRANSF_CS"/>
</dbReference>
<dbReference type="InterPro" id="IPR000462">
    <property type="entry name" value="CDP-OH_P_trans"/>
</dbReference>
<sequence>MTWTGGFGAACGWLLNKIVHGLALTRISPNVLTFIGLVINIVAAFFFGHASAVNAGRYFFYGGLVIIGAGLFDMVDGRVARRTNQVTVFGAFFDSVIDRYSDVVLFFGILVYYARSNHLRYVVLTAFVMVTSLMVSYTRARAEALIGSCKVGFMERPERIVLIILGALFEWAGVMAPVLWVLAVLSTITVVHRIQYTYWNTKHLVPASEVPKVQAEIAAPECEPVLAREKAELPS</sequence>
<dbReference type="GO" id="GO:0008654">
    <property type="term" value="P:phospholipid biosynthetic process"/>
    <property type="evidence" value="ECO:0007669"/>
    <property type="project" value="InterPro"/>
</dbReference>
<evidence type="ECO:0000256" key="1">
    <source>
        <dbReference type="ARBA" id="ARBA00022679"/>
    </source>
</evidence>
<feature type="transmembrane region" description="Helical" evidence="3">
    <location>
        <begin position="96"/>
        <end position="115"/>
    </location>
</feature>
<evidence type="ECO:0000256" key="3">
    <source>
        <dbReference type="SAM" id="Phobius"/>
    </source>
</evidence>
<dbReference type="KEGG" id="orp:MOP44_27515"/>
<dbReference type="InterPro" id="IPR043130">
    <property type="entry name" value="CDP-OH_PTrfase_TM_dom"/>
</dbReference>
<keyword evidence="3" id="KW-1133">Transmembrane helix</keyword>
<gene>
    <name evidence="4" type="ORF">MOP44_27515</name>
</gene>
<feature type="transmembrane region" description="Helical" evidence="3">
    <location>
        <begin position="58"/>
        <end position="75"/>
    </location>
</feature>
<comment type="similarity">
    <text evidence="2">Belongs to the CDP-alcohol phosphatidyltransferase class-I family.</text>
</comment>
<evidence type="ECO:0000313" key="5">
    <source>
        <dbReference type="Proteomes" id="UP001059380"/>
    </source>
</evidence>
<evidence type="ECO:0000313" key="4">
    <source>
        <dbReference type="EMBL" id="UWZ84282.1"/>
    </source>
</evidence>
<protein>
    <submittedName>
        <fullName evidence="4">CDP-alcohol phosphatidyltransferase family protein</fullName>
    </submittedName>
</protein>
<dbReference type="Pfam" id="PF01066">
    <property type="entry name" value="CDP-OH_P_transf"/>
    <property type="match status" value="1"/>
</dbReference>
<keyword evidence="1 2" id="KW-0808">Transferase</keyword>
<dbReference type="RefSeq" id="WP_260793787.1">
    <property type="nucleotide sequence ID" value="NZ_CP093313.1"/>
</dbReference>
<dbReference type="GO" id="GO:0016020">
    <property type="term" value="C:membrane"/>
    <property type="evidence" value="ECO:0007669"/>
    <property type="project" value="InterPro"/>
</dbReference>
<dbReference type="GO" id="GO:0016780">
    <property type="term" value="F:phosphotransferase activity, for other substituted phosphate groups"/>
    <property type="evidence" value="ECO:0007669"/>
    <property type="project" value="InterPro"/>
</dbReference>
<feature type="transmembrane region" description="Helical" evidence="3">
    <location>
        <begin position="121"/>
        <end position="140"/>
    </location>
</feature>
<organism evidence="4 5">
    <name type="scientific">Occallatibacter riparius</name>
    <dbReference type="NCBI Taxonomy" id="1002689"/>
    <lineage>
        <taxon>Bacteria</taxon>
        <taxon>Pseudomonadati</taxon>
        <taxon>Acidobacteriota</taxon>
        <taxon>Terriglobia</taxon>
        <taxon>Terriglobales</taxon>
        <taxon>Acidobacteriaceae</taxon>
        <taxon>Occallatibacter</taxon>
    </lineage>
</organism>
<proteinExistence type="inferred from homology"/>
<accession>A0A9J7BRA0</accession>